<protein>
    <submittedName>
        <fullName evidence="1">Uncharacterized protein</fullName>
    </submittedName>
</protein>
<organism evidence="1 2">
    <name type="scientific">Strigamia maritima</name>
    <name type="common">European centipede</name>
    <name type="synonym">Geophilus maritimus</name>
    <dbReference type="NCBI Taxonomy" id="126957"/>
    <lineage>
        <taxon>Eukaryota</taxon>
        <taxon>Metazoa</taxon>
        <taxon>Ecdysozoa</taxon>
        <taxon>Arthropoda</taxon>
        <taxon>Myriapoda</taxon>
        <taxon>Chilopoda</taxon>
        <taxon>Pleurostigmophora</taxon>
        <taxon>Geophilomorpha</taxon>
        <taxon>Linotaeniidae</taxon>
        <taxon>Strigamia</taxon>
    </lineage>
</organism>
<dbReference type="AlphaFoldDB" id="T1JD95"/>
<dbReference type="Proteomes" id="UP000014500">
    <property type="component" value="Unassembled WGS sequence"/>
</dbReference>
<dbReference type="EnsemblMetazoa" id="SMAR011771-RA">
    <property type="protein sequence ID" value="SMAR011771-PA"/>
    <property type="gene ID" value="SMAR011771"/>
</dbReference>
<dbReference type="EMBL" id="JH432102">
    <property type="status" value="NOT_ANNOTATED_CDS"/>
    <property type="molecule type" value="Genomic_DNA"/>
</dbReference>
<reference evidence="2" key="1">
    <citation type="submission" date="2011-05" db="EMBL/GenBank/DDBJ databases">
        <authorList>
            <person name="Richards S.R."/>
            <person name="Qu J."/>
            <person name="Jiang H."/>
            <person name="Jhangiani S.N."/>
            <person name="Agravi P."/>
            <person name="Goodspeed R."/>
            <person name="Gross S."/>
            <person name="Mandapat C."/>
            <person name="Jackson L."/>
            <person name="Mathew T."/>
            <person name="Pu L."/>
            <person name="Thornton R."/>
            <person name="Saada N."/>
            <person name="Wilczek-Boney K.B."/>
            <person name="Lee S."/>
            <person name="Kovar C."/>
            <person name="Wu Y."/>
            <person name="Scherer S.E."/>
            <person name="Worley K.C."/>
            <person name="Muzny D.M."/>
            <person name="Gibbs R."/>
        </authorList>
    </citation>
    <scope>NUCLEOTIDE SEQUENCE</scope>
    <source>
        <strain evidence="2">Brora</strain>
    </source>
</reference>
<evidence type="ECO:0000313" key="2">
    <source>
        <dbReference type="Proteomes" id="UP000014500"/>
    </source>
</evidence>
<keyword evidence="2" id="KW-1185">Reference proteome</keyword>
<proteinExistence type="predicted"/>
<accession>T1JD95</accession>
<name>T1JD95_STRMM</name>
<reference evidence="1" key="2">
    <citation type="submission" date="2015-02" db="UniProtKB">
        <authorList>
            <consortium name="EnsemblMetazoa"/>
        </authorList>
    </citation>
    <scope>IDENTIFICATION</scope>
</reference>
<sequence>MATDMKEIREHMSKVHVCMSGLQYIPLFVMWLHGHFFTNIPTRRPAVLYVFSPIAADDTRGSSQSRPSRAIHMPKLPILYGCNRSQKQHLPMLQSGVFAGYLSVKFALNVFEFPMDGGYFLPLGMILPLQSFHVSDANVSNSFPTCCLRLPTPLDPIDPNDTIRHLPDHPECRCVMGKQ</sequence>
<dbReference type="HOGENOM" id="CLU_1505335_0_0_1"/>
<evidence type="ECO:0000313" key="1">
    <source>
        <dbReference type="EnsemblMetazoa" id="SMAR011771-PA"/>
    </source>
</evidence>